<name>A0ACB9YPC8_9PEZI</name>
<dbReference type="EMBL" id="MU393569">
    <property type="protein sequence ID" value="KAI4860895.1"/>
    <property type="molecule type" value="Genomic_DNA"/>
</dbReference>
<keyword evidence="2" id="KW-1185">Reference proteome</keyword>
<reference evidence="1 2" key="1">
    <citation type="journal article" date="2022" name="New Phytol.">
        <title>Ecological generalism drives hyperdiversity of secondary metabolite gene clusters in xylarialean endophytes.</title>
        <authorList>
            <person name="Franco M.E.E."/>
            <person name="Wisecaver J.H."/>
            <person name="Arnold A.E."/>
            <person name="Ju Y.M."/>
            <person name="Slot J.C."/>
            <person name="Ahrendt S."/>
            <person name="Moore L.P."/>
            <person name="Eastman K.E."/>
            <person name="Scott K."/>
            <person name="Konkel Z."/>
            <person name="Mondo S.J."/>
            <person name="Kuo A."/>
            <person name="Hayes R.D."/>
            <person name="Haridas S."/>
            <person name="Andreopoulos B."/>
            <person name="Riley R."/>
            <person name="LaButti K."/>
            <person name="Pangilinan J."/>
            <person name="Lipzen A."/>
            <person name="Amirebrahimi M."/>
            <person name="Yan J."/>
            <person name="Adam C."/>
            <person name="Keymanesh K."/>
            <person name="Ng V."/>
            <person name="Louie K."/>
            <person name="Northen T."/>
            <person name="Drula E."/>
            <person name="Henrissat B."/>
            <person name="Hsieh H.M."/>
            <person name="Youens-Clark K."/>
            <person name="Lutzoni F."/>
            <person name="Miadlikowska J."/>
            <person name="Eastwood D.C."/>
            <person name="Hamelin R.C."/>
            <person name="Grigoriev I.V."/>
            <person name="U'Ren J.M."/>
        </authorList>
    </citation>
    <scope>NUCLEOTIDE SEQUENCE [LARGE SCALE GENOMIC DNA]</scope>
    <source>
        <strain evidence="1 2">CBS 119005</strain>
    </source>
</reference>
<protein>
    <submittedName>
        <fullName evidence="1">Ran-binding-domain-containing protein</fullName>
    </submittedName>
</protein>
<gene>
    <name evidence="1" type="ORF">F4820DRAFT_435495</name>
</gene>
<sequence>MDAFINRVSYHATSYAIRSCIALTSTYLIQQGSKLLKTVEDDPMRSELILLQRRLTRKIELISPILESIEFRYTRGNSALEAVVRIAQELRSDIELLGKRLQGAAIADESRQNENGKATNSVAATERRAEIHGIITDIRQLIVDIDDSIPLINLWVSAIGGIQTQPSAFSPSRLLQASMLVNVGDMQYILDPTKPMQIGPDFTLSVYMPFRAHVSSGDPGEPYGVEEGQRKPIWQEVIHKTRVRLRRVPFNDNFSGTDDSAGSSSHAKYAYQLQIVEDLDDGRVHTCEDGDARPSSYDGVPLAGIRELIPVHQISKIFYADVGRILNINNDDGASSNPVLLLKRDVRAAPPTNKQPTDTGHDDQNQLLQNVEDSVISDTTLSQGDSQDEIDCQLLQEYKAAEENMAITERPRPTTTNSWRLPRDLDPEWIALEVFEMDDDNDSDTTDEEQPTPEEEEEEEEKRECRKEDLPSTAVPHRLKRLSRPSVDSNLATQLNRMSIASSSSLSRPPSRDSGGALIPNPGGSSSGSNTFDEDLLERSPFGAIHTSLSLLEMLLRLTSLQEFEQATHLSIPDHVLRFYLDESASRVDA</sequence>
<comment type="caution">
    <text evidence="1">The sequence shown here is derived from an EMBL/GenBank/DDBJ whole genome shotgun (WGS) entry which is preliminary data.</text>
</comment>
<proteinExistence type="predicted"/>
<dbReference type="Proteomes" id="UP001497700">
    <property type="component" value="Unassembled WGS sequence"/>
</dbReference>
<accession>A0ACB9YPC8</accession>
<evidence type="ECO:0000313" key="1">
    <source>
        <dbReference type="EMBL" id="KAI4860895.1"/>
    </source>
</evidence>
<evidence type="ECO:0000313" key="2">
    <source>
        <dbReference type="Proteomes" id="UP001497700"/>
    </source>
</evidence>
<organism evidence="1 2">
    <name type="scientific">Hypoxylon rubiginosum</name>
    <dbReference type="NCBI Taxonomy" id="110542"/>
    <lineage>
        <taxon>Eukaryota</taxon>
        <taxon>Fungi</taxon>
        <taxon>Dikarya</taxon>
        <taxon>Ascomycota</taxon>
        <taxon>Pezizomycotina</taxon>
        <taxon>Sordariomycetes</taxon>
        <taxon>Xylariomycetidae</taxon>
        <taxon>Xylariales</taxon>
        <taxon>Hypoxylaceae</taxon>
        <taxon>Hypoxylon</taxon>
    </lineage>
</organism>